<dbReference type="EMBL" id="FPBF01000005">
    <property type="protein sequence ID" value="SFU01506.1"/>
    <property type="molecule type" value="Genomic_DNA"/>
</dbReference>
<dbReference type="AlphaFoldDB" id="A0A1I7CPX9"/>
<gene>
    <name evidence="2" type="ORF">SAMN04489724_3297</name>
</gene>
<dbReference type="STRING" id="305507.SAMN04489724_3297"/>
<keyword evidence="3" id="KW-1185">Reference proteome</keyword>
<evidence type="ECO:0000313" key="3">
    <source>
        <dbReference type="Proteomes" id="UP000199673"/>
    </source>
</evidence>
<organism evidence="2 3">
    <name type="scientific">Algoriphagus locisalis</name>
    <dbReference type="NCBI Taxonomy" id="305507"/>
    <lineage>
        <taxon>Bacteria</taxon>
        <taxon>Pseudomonadati</taxon>
        <taxon>Bacteroidota</taxon>
        <taxon>Cytophagia</taxon>
        <taxon>Cytophagales</taxon>
        <taxon>Cyclobacteriaceae</taxon>
        <taxon>Algoriphagus</taxon>
    </lineage>
</organism>
<dbReference type="OrthoDB" id="1405967at2"/>
<protein>
    <recommendedName>
        <fullName evidence="4">MetA-pathway of phenol degradation</fullName>
    </recommendedName>
</protein>
<dbReference type="Proteomes" id="UP000199673">
    <property type="component" value="Unassembled WGS sequence"/>
</dbReference>
<proteinExistence type="predicted"/>
<dbReference type="RefSeq" id="WP_091695506.1">
    <property type="nucleotide sequence ID" value="NZ_FPBF01000005.1"/>
</dbReference>
<feature type="signal peptide" evidence="1">
    <location>
        <begin position="1"/>
        <end position="29"/>
    </location>
</feature>
<evidence type="ECO:0000256" key="1">
    <source>
        <dbReference type="SAM" id="SignalP"/>
    </source>
</evidence>
<reference evidence="3" key="1">
    <citation type="submission" date="2016-10" db="EMBL/GenBank/DDBJ databases">
        <authorList>
            <person name="Varghese N."/>
            <person name="Submissions S."/>
        </authorList>
    </citation>
    <scope>NUCLEOTIDE SEQUENCE [LARGE SCALE GENOMIC DNA]</scope>
    <source>
        <strain evidence="3">DSM 23445</strain>
    </source>
</reference>
<evidence type="ECO:0008006" key="4">
    <source>
        <dbReference type="Google" id="ProtNLM"/>
    </source>
</evidence>
<keyword evidence="1" id="KW-0732">Signal</keyword>
<name>A0A1I7CPX9_9BACT</name>
<sequence>MKLIKSINYKILLLGLTSFSFLGMQKSYACDSCNFFEYSLLQNKSYLGLFYRYRGFNDYKSYTAVSPASQSILTYPQQLSTKLLPGSYPIVMHEPEGNNLYVRKSKEDFETYQTIEVRGNFTVKNKWNFTAVLPYEFNKVYYEEYLDLPKPTRDTTLFVQGWGDLTLAGDYIWLIYNKKSRHTIRPGFAINLPTGQALIKSGNENRDYFDPIIQPGKNAFAFIPRVNYQWFLNNQGVNAGASYQFSTEGAQDYQAGDSFNAYAIYFHQFQASEKVLLAPNAGFYYEASQKDLWNTIEQDLTGGKVTFAQIGLDFNVTQTTLNLIYQYPLSQNLNGNQIMHSSRLSVGVIRNFKL</sequence>
<feature type="chain" id="PRO_5011533570" description="MetA-pathway of phenol degradation" evidence="1">
    <location>
        <begin position="30"/>
        <end position="354"/>
    </location>
</feature>
<accession>A0A1I7CPX9</accession>
<evidence type="ECO:0000313" key="2">
    <source>
        <dbReference type="EMBL" id="SFU01506.1"/>
    </source>
</evidence>